<reference evidence="3 4" key="1">
    <citation type="submission" date="2024-09" db="EMBL/GenBank/DDBJ databases">
        <authorList>
            <person name="Sun Q."/>
            <person name="Mori K."/>
        </authorList>
    </citation>
    <scope>NUCLEOTIDE SEQUENCE [LARGE SCALE GENOMIC DNA]</scope>
    <source>
        <strain evidence="3 4">JCM 10918</strain>
    </source>
</reference>
<comment type="caution">
    <text evidence="3">The sequence shown here is derived from an EMBL/GenBank/DDBJ whole genome shotgun (WGS) entry which is preliminary data.</text>
</comment>
<sequence length="170" mass="18276">MAHAAPAPGVGSPYGPLAGRPDGPLRIGRPKAGKRPGTLRMPDVFDARMHTMARFGVPIVLGLIYGYWAAANRRAGGPITGWNLLFGFVTSFVFIVLCIAVALWAPKLQRELHSAVKSAFAGAAFGFLYSQTGASVLRSMALGALVGAAIFVVFFYRYYTREDAEGNRIR</sequence>
<keyword evidence="2" id="KW-0812">Transmembrane</keyword>
<evidence type="ECO:0008006" key="5">
    <source>
        <dbReference type="Google" id="ProtNLM"/>
    </source>
</evidence>
<feature type="transmembrane region" description="Helical" evidence="2">
    <location>
        <begin position="136"/>
        <end position="159"/>
    </location>
</feature>
<keyword evidence="2" id="KW-1133">Transmembrane helix</keyword>
<dbReference type="EMBL" id="JBHMAR010000026">
    <property type="protein sequence ID" value="MFB9737362.1"/>
    <property type="molecule type" value="Genomic_DNA"/>
</dbReference>
<gene>
    <name evidence="3" type="ORF">ACFFRO_19845</name>
</gene>
<keyword evidence="2" id="KW-0472">Membrane</keyword>
<feature type="transmembrane region" description="Helical" evidence="2">
    <location>
        <begin position="82"/>
        <end position="105"/>
    </location>
</feature>
<dbReference type="Proteomes" id="UP001589703">
    <property type="component" value="Unassembled WGS sequence"/>
</dbReference>
<protein>
    <recommendedName>
        <fullName evidence="5">Integral membrane protein</fullName>
    </recommendedName>
</protein>
<organism evidence="3 4">
    <name type="scientific">Streptomyces thermocoprophilus</name>
    <dbReference type="NCBI Taxonomy" id="78356"/>
    <lineage>
        <taxon>Bacteria</taxon>
        <taxon>Bacillati</taxon>
        <taxon>Actinomycetota</taxon>
        <taxon>Actinomycetes</taxon>
        <taxon>Kitasatosporales</taxon>
        <taxon>Streptomycetaceae</taxon>
        <taxon>Streptomyces</taxon>
    </lineage>
</organism>
<proteinExistence type="predicted"/>
<dbReference type="RefSeq" id="WP_374117709.1">
    <property type="nucleotide sequence ID" value="NZ_JBHMAR010000026.1"/>
</dbReference>
<feature type="transmembrane region" description="Helical" evidence="2">
    <location>
        <begin position="51"/>
        <end position="70"/>
    </location>
</feature>
<accession>A0ABV5VHR5</accession>
<evidence type="ECO:0000313" key="3">
    <source>
        <dbReference type="EMBL" id="MFB9737362.1"/>
    </source>
</evidence>
<evidence type="ECO:0000256" key="1">
    <source>
        <dbReference type="SAM" id="MobiDB-lite"/>
    </source>
</evidence>
<keyword evidence="4" id="KW-1185">Reference proteome</keyword>
<evidence type="ECO:0000313" key="4">
    <source>
        <dbReference type="Proteomes" id="UP001589703"/>
    </source>
</evidence>
<evidence type="ECO:0000256" key="2">
    <source>
        <dbReference type="SAM" id="Phobius"/>
    </source>
</evidence>
<name>A0ABV5VHR5_9ACTN</name>
<feature type="region of interest" description="Disordered" evidence="1">
    <location>
        <begin position="1"/>
        <end position="37"/>
    </location>
</feature>